<dbReference type="InterPro" id="IPR004113">
    <property type="entry name" value="FAD-bd_oxidored_4_C"/>
</dbReference>
<evidence type="ECO:0000313" key="13">
    <source>
        <dbReference type="EMBL" id="MCJ8502247.1"/>
    </source>
</evidence>
<dbReference type="EC" id="1.1.2.4" evidence="10"/>
<evidence type="ECO:0000256" key="2">
    <source>
        <dbReference type="ARBA" id="ARBA00008000"/>
    </source>
</evidence>
<dbReference type="InterPro" id="IPR009051">
    <property type="entry name" value="Helical_ferredxn"/>
</dbReference>
<comment type="similarity">
    <text evidence="2">Belongs to the FAD-binding oxidoreductase/transferase type 4 family.</text>
</comment>
<proteinExistence type="inferred from homology"/>
<dbReference type="InterPro" id="IPR017896">
    <property type="entry name" value="4Fe4S_Fe-S-bd"/>
</dbReference>
<dbReference type="Gene3D" id="1.10.1060.10">
    <property type="entry name" value="Alpha-helical ferredoxin"/>
    <property type="match status" value="1"/>
</dbReference>
<evidence type="ECO:0000259" key="11">
    <source>
        <dbReference type="PROSITE" id="PS51379"/>
    </source>
</evidence>
<evidence type="ECO:0000256" key="10">
    <source>
        <dbReference type="ARBA" id="ARBA00038897"/>
    </source>
</evidence>
<keyword evidence="14" id="KW-1185">Reference proteome</keyword>
<sequence>MSPSGTLQAPFGELAAAIAGEVHTDPVRRSLLATDGSIFQKMPAAVVYPLSEADVQAVVRFAARRGFSVHARGAGSGLCGASLGDGIVVDFSKFMHRLRRLDLQAGIFVCEPGYRLGELEVALKGSGRFFPPDPSSGEYATFGGMSATNASGAHSVKYGNVADYLLDARVVFADGTAAQLSVLAQTPIDQLPGAMARLARLYQQHAATIESAYPDIRCNVAGYNLRGLVQDDRLFLHRLLCGAEGTLGIVTELHFALRDRPAADALLVAYFDDIVSAARAVQQAMPLGPSGIEIMDKSLLQLARDSDPALKEAIPADIDNVLLMEFDGPSAEACARPAEQLQRQLAAAGLTQKAHLAVSATEKEKFWALRKAAVPTLYTLKGRRKVLALVEDAAVPVDRLVPYFEGVYDLFRRRRVPFVLYGHIAKGLMHTRPLLDLKDPADVALLRPIADDVYTLVDVLGGTVSGEHGDGRLRTAYVRRKYSAIYDLFVQTKQLLDPGAMLNPEIKVYDDPDQMTKHLRYGAAYQARPPAALRLDWGGRFAEEVEKCHGCTKCTTLTTATRMCPVYKFTRDEAAAPKAKANVLRALISGAVPEQTLFQQGLQHVMAQCVNCGSCFLECPSHVHIPKMAMEAKAQYARRYGVPLPQRLTAHVELAAKLTHRFTPVIAPLARRPAVARWAARLAGLAPQRPPVLFDRRSLYQRLPRRMAGDGPRVLYYAGCYAGYIRPELGETAVRVLQAMGCAVDLPRQYCCGLPQISKGLAGAARRAVENNRRAWADLAARADHIAVTCSSCGYALMHDWAHLIGEEAAAGISAKTIHITHLLRNHQDRLPPARLPLHVAYHHPCHLRIQPAADSTIRLLSAIEALRFDDLRSHCCGIAGSWGMLAANDTLSRTIGAPMIQRLNHSGAAAGVTDCPTCQMQMEHLGNLPVLHPVEVVWQAIRNSVA</sequence>
<dbReference type="Gene3D" id="3.30.43.10">
    <property type="entry name" value="Uridine Diphospho-n-acetylenolpyruvylglucosamine Reductase, domain 2"/>
    <property type="match status" value="1"/>
</dbReference>
<dbReference type="InterPro" id="IPR006094">
    <property type="entry name" value="Oxid_FAD_bind_N"/>
</dbReference>
<dbReference type="InterPro" id="IPR016164">
    <property type="entry name" value="FAD-linked_Oxase-like_C"/>
</dbReference>
<dbReference type="InterPro" id="IPR004017">
    <property type="entry name" value="Cys_rich_dom"/>
</dbReference>
<reference evidence="13" key="1">
    <citation type="submission" date="2022-04" db="EMBL/GenBank/DDBJ databases">
        <title>Desulfatitalea alkaliphila sp. nov., a novel anaerobic sulfate-reducing bacterium isolated from terrestrial mud volcano, Taman Peninsula, Russia.</title>
        <authorList>
            <person name="Khomyakova M.A."/>
            <person name="Merkel A.Y."/>
            <person name="Slobodkin A.I."/>
        </authorList>
    </citation>
    <scope>NUCLEOTIDE SEQUENCE</scope>
    <source>
        <strain evidence="13">M08but</strain>
    </source>
</reference>
<dbReference type="Gene3D" id="3.30.465.10">
    <property type="match status" value="1"/>
</dbReference>
<dbReference type="AlphaFoldDB" id="A0AA41R358"/>
<dbReference type="Pfam" id="PF01565">
    <property type="entry name" value="FAD_binding_4"/>
    <property type="match status" value="1"/>
</dbReference>
<organism evidence="13 14">
    <name type="scientific">Desulfatitalea alkaliphila</name>
    <dbReference type="NCBI Taxonomy" id="2929485"/>
    <lineage>
        <taxon>Bacteria</taxon>
        <taxon>Pseudomonadati</taxon>
        <taxon>Thermodesulfobacteriota</taxon>
        <taxon>Desulfobacteria</taxon>
        <taxon>Desulfobacterales</taxon>
        <taxon>Desulfosarcinaceae</taxon>
        <taxon>Desulfatitalea</taxon>
    </lineage>
</organism>
<evidence type="ECO:0000256" key="5">
    <source>
        <dbReference type="ARBA" id="ARBA00022827"/>
    </source>
</evidence>
<evidence type="ECO:0000259" key="12">
    <source>
        <dbReference type="PROSITE" id="PS51387"/>
    </source>
</evidence>
<feature type="domain" description="4Fe-4S ferredoxin-type" evidence="11">
    <location>
        <begin position="600"/>
        <end position="629"/>
    </location>
</feature>
<comment type="caution">
    <text evidence="13">The sequence shown here is derived from an EMBL/GenBank/DDBJ whole genome shotgun (WGS) entry which is preliminary data.</text>
</comment>
<keyword evidence="4" id="KW-0479">Metal-binding</keyword>
<dbReference type="InterPro" id="IPR036318">
    <property type="entry name" value="FAD-bd_PCMH-like_sf"/>
</dbReference>
<dbReference type="PROSITE" id="PS51379">
    <property type="entry name" value="4FE4S_FER_2"/>
    <property type="match status" value="1"/>
</dbReference>
<dbReference type="PROSITE" id="PS51387">
    <property type="entry name" value="FAD_PCMH"/>
    <property type="match status" value="1"/>
</dbReference>
<dbReference type="GO" id="GO:0004458">
    <property type="term" value="F:D-lactate dehydrogenase (cytochrome) activity"/>
    <property type="evidence" value="ECO:0007669"/>
    <property type="project" value="UniProtKB-EC"/>
</dbReference>
<dbReference type="Gene3D" id="3.30.70.2190">
    <property type="match status" value="1"/>
</dbReference>
<dbReference type="Gene3D" id="3.30.70.2740">
    <property type="match status" value="1"/>
</dbReference>
<evidence type="ECO:0000256" key="1">
    <source>
        <dbReference type="ARBA" id="ARBA00001974"/>
    </source>
</evidence>
<dbReference type="InterPro" id="IPR016167">
    <property type="entry name" value="FAD-bd_PCMH_sub1"/>
</dbReference>
<evidence type="ECO:0000256" key="7">
    <source>
        <dbReference type="ARBA" id="ARBA00023002"/>
    </source>
</evidence>
<evidence type="ECO:0000256" key="9">
    <source>
        <dbReference type="ARBA" id="ARBA00023014"/>
    </source>
</evidence>
<dbReference type="GO" id="GO:0008720">
    <property type="term" value="F:D-lactate dehydrogenase (NAD+) activity"/>
    <property type="evidence" value="ECO:0007669"/>
    <property type="project" value="TreeGrafter"/>
</dbReference>
<keyword evidence="5" id="KW-0274">FAD</keyword>
<keyword evidence="3" id="KW-0285">Flavoprotein</keyword>
<evidence type="ECO:0000313" key="14">
    <source>
        <dbReference type="Proteomes" id="UP001165427"/>
    </source>
</evidence>
<keyword evidence="6" id="KW-0809">Transit peptide</keyword>
<dbReference type="PANTHER" id="PTHR11748">
    <property type="entry name" value="D-LACTATE DEHYDROGENASE"/>
    <property type="match status" value="1"/>
</dbReference>
<gene>
    <name evidence="13" type="ORF">MRX98_16810</name>
</gene>
<dbReference type="GO" id="GO:0046872">
    <property type="term" value="F:metal ion binding"/>
    <property type="evidence" value="ECO:0007669"/>
    <property type="project" value="UniProtKB-KW"/>
</dbReference>
<name>A0AA41R358_9BACT</name>
<dbReference type="GO" id="GO:1903457">
    <property type="term" value="P:lactate catabolic process"/>
    <property type="evidence" value="ECO:0007669"/>
    <property type="project" value="TreeGrafter"/>
</dbReference>
<keyword evidence="8" id="KW-0408">Iron</keyword>
<dbReference type="PROSITE" id="PS00198">
    <property type="entry name" value="4FE4S_FER_1"/>
    <property type="match status" value="1"/>
</dbReference>
<dbReference type="PANTHER" id="PTHR11748:SF111">
    <property type="entry name" value="D-LACTATE DEHYDROGENASE, MITOCHONDRIAL-RELATED"/>
    <property type="match status" value="1"/>
</dbReference>
<keyword evidence="9" id="KW-0411">Iron-sulfur</keyword>
<dbReference type="SUPFAM" id="SSF46548">
    <property type="entry name" value="alpha-helical ferredoxin"/>
    <property type="match status" value="1"/>
</dbReference>
<accession>A0AA41R358</accession>
<dbReference type="GO" id="GO:0071949">
    <property type="term" value="F:FAD binding"/>
    <property type="evidence" value="ECO:0007669"/>
    <property type="project" value="InterPro"/>
</dbReference>
<dbReference type="SUPFAM" id="SSF55103">
    <property type="entry name" value="FAD-linked oxidases, C-terminal domain"/>
    <property type="match status" value="1"/>
</dbReference>
<dbReference type="Proteomes" id="UP001165427">
    <property type="component" value="Unassembled WGS sequence"/>
</dbReference>
<comment type="cofactor">
    <cofactor evidence="1">
        <name>FAD</name>
        <dbReference type="ChEBI" id="CHEBI:57692"/>
    </cofactor>
</comment>
<protein>
    <recommendedName>
        <fullName evidence="10">D-lactate dehydrogenase (cytochrome)</fullName>
        <ecNumber evidence="10">1.1.2.4</ecNumber>
    </recommendedName>
</protein>
<dbReference type="Pfam" id="PF13183">
    <property type="entry name" value="Fer4_8"/>
    <property type="match status" value="1"/>
</dbReference>
<keyword evidence="7" id="KW-0560">Oxidoreductase</keyword>
<dbReference type="RefSeq" id="WP_246912751.1">
    <property type="nucleotide sequence ID" value="NZ_JALJRB010000023.1"/>
</dbReference>
<dbReference type="Pfam" id="PF02754">
    <property type="entry name" value="CCG"/>
    <property type="match status" value="2"/>
</dbReference>
<dbReference type="InterPro" id="IPR016166">
    <property type="entry name" value="FAD-bd_PCMH"/>
</dbReference>
<evidence type="ECO:0000256" key="3">
    <source>
        <dbReference type="ARBA" id="ARBA00022630"/>
    </source>
</evidence>
<dbReference type="Pfam" id="PF02913">
    <property type="entry name" value="FAD-oxidase_C"/>
    <property type="match status" value="1"/>
</dbReference>
<feature type="domain" description="FAD-binding PCMH-type" evidence="12">
    <location>
        <begin position="39"/>
        <end position="260"/>
    </location>
</feature>
<dbReference type="EMBL" id="JALJRB010000023">
    <property type="protein sequence ID" value="MCJ8502247.1"/>
    <property type="molecule type" value="Genomic_DNA"/>
</dbReference>
<evidence type="ECO:0000256" key="8">
    <source>
        <dbReference type="ARBA" id="ARBA00023004"/>
    </source>
</evidence>
<dbReference type="InterPro" id="IPR017900">
    <property type="entry name" value="4Fe4S_Fe_S_CS"/>
</dbReference>
<evidence type="ECO:0000256" key="6">
    <source>
        <dbReference type="ARBA" id="ARBA00022946"/>
    </source>
</evidence>
<evidence type="ECO:0000256" key="4">
    <source>
        <dbReference type="ARBA" id="ARBA00022723"/>
    </source>
</evidence>
<dbReference type="SUPFAM" id="SSF56176">
    <property type="entry name" value="FAD-binding/transporter-associated domain-like"/>
    <property type="match status" value="1"/>
</dbReference>
<dbReference type="InterPro" id="IPR016169">
    <property type="entry name" value="FAD-bd_PCMH_sub2"/>
</dbReference>
<dbReference type="GO" id="GO:0051536">
    <property type="term" value="F:iron-sulfur cluster binding"/>
    <property type="evidence" value="ECO:0007669"/>
    <property type="project" value="UniProtKB-KW"/>
</dbReference>